<dbReference type="PROSITE" id="PS50156">
    <property type="entry name" value="SSD"/>
    <property type="match status" value="1"/>
</dbReference>
<keyword evidence="3" id="KW-0813">Transport</keyword>
<feature type="transmembrane region" description="Helical" evidence="9">
    <location>
        <begin position="902"/>
        <end position="923"/>
    </location>
</feature>
<feature type="transmembrane region" description="Helical" evidence="9">
    <location>
        <begin position="472"/>
        <end position="499"/>
    </location>
</feature>
<keyword evidence="5" id="KW-0997">Cell inner membrane</keyword>
<evidence type="ECO:0000313" key="12">
    <source>
        <dbReference type="Proteomes" id="UP001165367"/>
    </source>
</evidence>
<keyword evidence="12" id="KW-1185">Reference proteome</keyword>
<dbReference type="PRINTS" id="PR00702">
    <property type="entry name" value="ACRIFLAVINRP"/>
</dbReference>
<evidence type="ECO:0000256" key="6">
    <source>
        <dbReference type="ARBA" id="ARBA00022692"/>
    </source>
</evidence>
<evidence type="ECO:0000256" key="5">
    <source>
        <dbReference type="ARBA" id="ARBA00022519"/>
    </source>
</evidence>
<feature type="transmembrane region" description="Helical" evidence="9">
    <location>
        <begin position="542"/>
        <end position="559"/>
    </location>
</feature>
<protein>
    <submittedName>
        <fullName evidence="11">Multidrug efflux RND transporter permease subunit</fullName>
    </submittedName>
</protein>
<evidence type="ECO:0000256" key="9">
    <source>
        <dbReference type="SAM" id="Phobius"/>
    </source>
</evidence>
<evidence type="ECO:0000313" key="11">
    <source>
        <dbReference type="EMBL" id="MCG2616684.1"/>
    </source>
</evidence>
<dbReference type="SUPFAM" id="SSF82693">
    <property type="entry name" value="Multidrug efflux transporter AcrB pore domain, PN1, PN2, PC1 and PC2 subdomains"/>
    <property type="match status" value="3"/>
</dbReference>
<dbReference type="InterPro" id="IPR001036">
    <property type="entry name" value="Acrflvin-R"/>
</dbReference>
<dbReference type="Gene3D" id="1.20.1640.10">
    <property type="entry name" value="Multidrug efflux transporter AcrB transmembrane domain"/>
    <property type="match status" value="2"/>
</dbReference>
<feature type="transmembrane region" description="Helical" evidence="9">
    <location>
        <begin position="929"/>
        <end position="950"/>
    </location>
</feature>
<dbReference type="Gene3D" id="3.30.70.1320">
    <property type="entry name" value="Multidrug efflux transporter AcrB pore domain like"/>
    <property type="match status" value="1"/>
</dbReference>
<dbReference type="Pfam" id="PF00873">
    <property type="entry name" value="ACR_tran"/>
    <property type="match status" value="1"/>
</dbReference>
<dbReference type="NCBIfam" id="NF000282">
    <property type="entry name" value="RND_permease_1"/>
    <property type="match status" value="1"/>
</dbReference>
<feature type="transmembrane region" description="Helical" evidence="9">
    <location>
        <begin position="440"/>
        <end position="460"/>
    </location>
</feature>
<dbReference type="EMBL" id="JAKLTR010000014">
    <property type="protein sequence ID" value="MCG2616684.1"/>
    <property type="molecule type" value="Genomic_DNA"/>
</dbReference>
<feature type="transmembrane region" description="Helical" evidence="9">
    <location>
        <begin position="368"/>
        <end position="390"/>
    </location>
</feature>
<comment type="similarity">
    <text evidence="2">Belongs to the resistance-nodulation-cell division (RND) (TC 2.A.6) family.</text>
</comment>
<evidence type="ECO:0000256" key="7">
    <source>
        <dbReference type="ARBA" id="ARBA00022989"/>
    </source>
</evidence>
<proteinExistence type="inferred from homology"/>
<feature type="domain" description="SSD" evidence="10">
    <location>
        <begin position="366"/>
        <end position="497"/>
    </location>
</feature>
<dbReference type="InterPro" id="IPR000731">
    <property type="entry name" value="SSD"/>
</dbReference>
<dbReference type="NCBIfam" id="TIGR00915">
    <property type="entry name" value="2A0602"/>
    <property type="match status" value="1"/>
</dbReference>
<dbReference type="SUPFAM" id="SSF82714">
    <property type="entry name" value="Multidrug efflux transporter AcrB TolC docking domain, DN and DC subdomains"/>
    <property type="match status" value="2"/>
</dbReference>
<evidence type="ECO:0000259" key="10">
    <source>
        <dbReference type="PROSITE" id="PS50156"/>
    </source>
</evidence>
<evidence type="ECO:0000256" key="2">
    <source>
        <dbReference type="ARBA" id="ARBA00010942"/>
    </source>
</evidence>
<gene>
    <name evidence="11" type="ORF">LZZ85_20465</name>
</gene>
<dbReference type="InterPro" id="IPR027463">
    <property type="entry name" value="AcrB_DN_DC_subdom"/>
</dbReference>
<dbReference type="Proteomes" id="UP001165367">
    <property type="component" value="Unassembled WGS sequence"/>
</dbReference>
<dbReference type="PANTHER" id="PTHR32063:SF24">
    <property type="entry name" value="CATION EFFLUX SYSTEM (ACRB_ACRD_ACRF FAMILY)"/>
    <property type="match status" value="1"/>
</dbReference>
<dbReference type="RefSeq" id="WP_237875222.1">
    <property type="nucleotide sequence ID" value="NZ_JAKLTR010000014.1"/>
</dbReference>
<keyword evidence="6 9" id="KW-0812">Transmembrane</keyword>
<dbReference type="Gene3D" id="3.30.2090.10">
    <property type="entry name" value="Multidrug efflux transporter AcrB TolC docking domain, DN and DC subdomains"/>
    <property type="match status" value="2"/>
</dbReference>
<comment type="caution">
    <text evidence="11">The sequence shown here is derived from an EMBL/GenBank/DDBJ whole genome shotgun (WGS) entry which is preliminary data.</text>
</comment>
<keyword evidence="7 9" id="KW-1133">Transmembrane helix</keyword>
<dbReference type="Gene3D" id="3.30.70.1430">
    <property type="entry name" value="Multidrug efflux transporter AcrB pore domain"/>
    <property type="match status" value="2"/>
</dbReference>
<feature type="transmembrane region" description="Helical" evidence="9">
    <location>
        <begin position="396"/>
        <end position="419"/>
    </location>
</feature>
<evidence type="ECO:0000256" key="1">
    <source>
        <dbReference type="ARBA" id="ARBA00004429"/>
    </source>
</evidence>
<feature type="transmembrane region" description="Helical" evidence="9">
    <location>
        <begin position="342"/>
        <end position="361"/>
    </location>
</feature>
<accession>A0ABS9KWF4</accession>
<organism evidence="11 12">
    <name type="scientific">Terrimonas ginsenosidimutans</name>
    <dbReference type="NCBI Taxonomy" id="2908004"/>
    <lineage>
        <taxon>Bacteria</taxon>
        <taxon>Pseudomonadati</taxon>
        <taxon>Bacteroidota</taxon>
        <taxon>Chitinophagia</taxon>
        <taxon>Chitinophagales</taxon>
        <taxon>Chitinophagaceae</taxon>
        <taxon>Terrimonas</taxon>
    </lineage>
</organism>
<feature type="transmembrane region" description="Helical" evidence="9">
    <location>
        <begin position="1006"/>
        <end position="1033"/>
    </location>
</feature>
<dbReference type="SUPFAM" id="SSF82866">
    <property type="entry name" value="Multidrug efflux transporter AcrB transmembrane domain"/>
    <property type="match status" value="2"/>
</dbReference>
<keyword evidence="4" id="KW-1003">Cell membrane</keyword>
<keyword evidence="8 9" id="KW-0472">Membrane</keyword>
<evidence type="ECO:0000256" key="8">
    <source>
        <dbReference type="ARBA" id="ARBA00023136"/>
    </source>
</evidence>
<reference evidence="11" key="1">
    <citation type="submission" date="2022-01" db="EMBL/GenBank/DDBJ databases">
        <authorList>
            <person name="Jo J.-H."/>
            <person name="Im W.-T."/>
        </authorList>
    </citation>
    <scope>NUCLEOTIDE SEQUENCE</scope>
    <source>
        <strain evidence="11">NA20</strain>
    </source>
</reference>
<sequence length="1064" mass="115781">MIADTFIKRPVTAIVISIVLVLVGIISLINLPVAQYPEISPPTVSISGNFTGADAQTVEQTTTTAIETQVNGTPGMTYMSSNSTSSGQSSITVNFEVGTNIDIATLDVQNRVSVAEPTLPDAVKRLGLTVRKRNPSIMMALAFYSPNGKHDATFIGNYVNLYVKDALLRVKGVGDIFSRADDFSMRIWLNPEKMAALGITPQEVNASLQEQNLQVAAGTVGGNPQPGVQTFEYSVITNSRISTKEQFENIVVRTRPADGSIVRLSDVARVELGKFDYTANAFVNGKPAAFVLVYQAPGANALDTYKGIQNALEEMRKTFPDDVDFLVPLETATVVEVSINEVMHTLVEALILVILVVFLFLQNWRATLIPVLAIPVSLIGTFIFFGPLGFTINTLTLFAFVLAIGIVVDDAIVVVEAVQHNIDHEKMSPKEATRKAMKEISGPVIAIALILAAVFVPVGFIPGIVGRLYQQFAITIAVSVLISAFVALSLTPALCTIMLKPSKGENDKKNLLDKFFAWFNKHFGRLTNSYTRGVGGWIRRTPYVLVMMAALFVGLVFLFKNKPTGFIPTEDEGRLFVTYEMPEATSTTRSIAMLKEIMSRVQKLEEINVVGGLAGLNIVSFSNKSNVGTMFVNLKPWDDRKGKEHHVQSVIAKISAAVKDIKEARVIPIAPPAIPGLGATSGFTFELQQTGSTDDAKGFERVAMEFLGRVNQRPEIAMAYTFFNARTPSYQVDVDKDQAKKQGVLVSDVYATLSNYLGSSYVNDFNLYGRNFRVMSQADSSFRGNLDNIGRYYVRNSQGNMVPLGSLITTKVIEAPAVLSHYNIYRSIEINGSPKPGFSSGQAIEALKEEAAKLPAGYGYEFSGMSREEIAAGGQQAVIFAISLVFVFLFLAALYESWSVPFSVLFAVPIGALGSIITLTLLPNLNNNIYAQIGLITLIGLAAKNAILIVEFAKERVDRGIDIVHATLSAVRLRLRPIVMTSLAFILGVLPLAFATGAAAESRKTIGWTVFGGMIAATTLAIFVVPVLFALITKMSYGKKLKRLQEENRTQAEVDKKIIDERLG</sequence>
<evidence type="ECO:0000256" key="4">
    <source>
        <dbReference type="ARBA" id="ARBA00022475"/>
    </source>
</evidence>
<dbReference type="PANTHER" id="PTHR32063">
    <property type="match status" value="1"/>
</dbReference>
<dbReference type="Gene3D" id="3.30.70.1440">
    <property type="entry name" value="Multidrug efflux transporter AcrB pore domain"/>
    <property type="match status" value="1"/>
</dbReference>
<comment type="subcellular location">
    <subcellularLocation>
        <location evidence="1">Cell inner membrane</location>
        <topology evidence="1">Multi-pass membrane protein</topology>
    </subcellularLocation>
</comment>
<name>A0ABS9KWF4_9BACT</name>
<dbReference type="InterPro" id="IPR004764">
    <property type="entry name" value="MdtF-like"/>
</dbReference>
<feature type="transmembrane region" description="Helical" evidence="9">
    <location>
        <begin position="12"/>
        <end position="33"/>
    </location>
</feature>
<evidence type="ECO:0000256" key="3">
    <source>
        <dbReference type="ARBA" id="ARBA00022448"/>
    </source>
</evidence>
<feature type="transmembrane region" description="Helical" evidence="9">
    <location>
        <begin position="978"/>
        <end position="1000"/>
    </location>
</feature>
<feature type="transmembrane region" description="Helical" evidence="9">
    <location>
        <begin position="877"/>
        <end position="895"/>
    </location>
</feature>